<dbReference type="Gene3D" id="3.20.110.10">
    <property type="entry name" value="Glycoside hydrolase 38, N terminal domain"/>
    <property type="match status" value="1"/>
</dbReference>
<keyword evidence="1 4" id="KW-0378">Hydrolase</keyword>
<gene>
    <name evidence="4" type="ORF">M976_00225</name>
</gene>
<dbReference type="InterPro" id="IPR037094">
    <property type="entry name" value="Glyco_hydro_38_cen_sf"/>
</dbReference>
<comment type="caution">
    <text evidence="4">The sequence shown here is derived from an EMBL/GenBank/DDBJ whole genome shotgun (WGS) entry which is preliminary data.</text>
</comment>
<name>A0ABX2WEH9_9ENTR</name>
<protein>
    <submittedName>
        <fullName evidence="4">Alpha-mannosidase</fullName>
        <ecNumber evidence="4">3.2.1.-</ecNumber>
        <ecNumber evidence="4">3.2.1.24</ecNumber>
    </submittedName>
</protein>
<dbReference type="SUPFAM" id="SSF88713">
    <property type="entry name" value="Glycoside hydrolase/deacetylase"/>
    <property type="match status" value="1"/>
</dbReference>
<proteinExistence type="predicted"/>
<evidence type="ECO:0000313" key="4">
    <source>
        <dbReference type="EMBL" id="OAT33478.1"/>
    </source>
</evidence>
<dbReference type="InterPro" id="IPR000602">
    <property type="entry name" value="Glyco_hydro_38_N"/>
</dbReference>
<evidence type="ECO:0000256" key="2">
    <source>
        <dbReference type="ARBA" id="ARBA00023295"/>
    </source>
</evidence>
<dbReference type="EC" id="3.2.1.24" evidence="4"/>
<dbReference type="InterPro" id="IPR028995">
    <property type="entry name" value="Glyco_hydro_57/38_cen_sf"/>
</dbReference>
<dbReference type="InterPro" id="IPR011330">
    <property type="entry name" value="Glyco_hydro/deAcase_b/a-brl"/>
</dbReference>
<dbReference type="Pfam" id="PF09261">
    <property type="entry name" value="Alpha-mann_mid"/>
    <property type="match status" value="1"/>
</dbReference>
<keyword evidence="2 4" id="KW-0326">Glycosidase</keyword>
<dbReference type="Gene3D" id="1.20.1270.50">
    <property type="entry name" value="Glycoside hydrolase family 38, central domain"/>
    <property type="match status" value="1"/>
</dbReference>
<reference evidence="4 5" key="1">
    <citation type="submission" date="2016-04" db="EMBL/GenBank/DDBJ databases">
        <title>ATOL: Assembling a taxonomically balanced genome-scale reconstruction of the evolutionary history of the Enterobacteriaceae.</title>
        <authorList>
            <person name="Plunkett G.III."/>
            <person name="Neeno-Eckwall E.C."/>
            <person name="Glasner J.D."/>
            <person name="Perna N.T."/>
        </authorList>
    </citation>
    <scope>NUCLEOTIDE SEQUENCE [LARGE SCALE GENOMIC DNA]</scope>
    <source>
        <strain evidence="4 5">ATCC 51602</strain>
    </source>
</reference>
<dbReference type="RefSeq" id="WP_064540127.1">
    <property type="nucleotide sequence ID" value="NZ_LXEQ01000001.1"/>
</dbReference>
<sequence>MKKDRRVIHAVSHTHWDREWYFTTIDTQVLAVKAFTELVEALEGNEHFDYHLDAQSSLLVDYLQIKPEMTARVRKLVADKRLLVGPWYTQPDLFAISTESMFRNLRIGIYHAKQAGYCMDVLYLPDTFGAHAQIPQLASAFGLNNILIRRGYDRDLMGPPELMWQAANGEQVKTVVMPYGYMLGHPERGARYRNFDINHFHVETFPLLERMKQLSDSEHLLCPIGGDQVSCDKDFEKLVAQVGCHSEDDWRVSNYEAFMAAIEPDSLSIYQGEFRSPRMARVHKSIGSSRYDIKKANYEAEACLITLVEPMIALARANGFRVPDEMLEKAWRLLLESHAHDSAGGCNSDETNRDVVHRCRQAQQIGEALYNLCARLLLQNHDRQNTYRFLLTNGTSSPRIYSRDQVLISASPAFSILDNEGASVPFVLLDQQKINRPRHVLLTPDGEVETLSDEFYYLNRIDIPDVTVPPMGMAQFRLESATADSMITMRPLTQSAIENSRYKLTWRDGNLDLLDKFSGDTIERLIRLADIANDGDLYDFSPLAGDEERLFDQFEWLGASQCERKQELRLSATLQLPEAINSQRTERVSQQRPVAIKLTVTLEDDVIRFALAVDNQVREHRMQVLINTGKAITSVKADMPFGWIERHNQNITSASGYAEMPVDTEPFMHWLSAHEDYHVYARGLKEYEYSGSDLRLTLFRGAGFVGKDDLLYRPGRASGHVLAAPEANLTGWLHFEFALSLGKRSAAAVVISQQKYSFNALLWQWQEEEKHLHRLDNFDMEITQKPVTVWSLIDEIPQGLVWSGTDVLYGKTLLRFCNPAAQPIDIPQSWKSLLCNALGEPINKDRLTAFDHLTLRLANTEAQSC</sequence>
<dbReference type="Proteomes" id="UP000078407">
    <property type="component" value="Unassembled WGS sequence"/>
</dbReference>
<dbReference type="InterPro" id="IPR027291">
    <property type="entry name" value="Glyco_hydro_38_N_sf"/>
</dbReference>
<dbReference type="Gene3D" id="2.70.98.30">
    <property type="entry name" value="Golgi alpha-mannosidase II, domain 4"/>
    <property type="match status" value="1"/>
</dbReference>
<feature type="domain" description="Glycoside hydrolase family 38 central" evidence="3">
    <location>
        <begin position="281"/>
        <end position="359"/>
    </location>
</feature>
<evidence type="ECO:0000313" key="5">
    <source>
        <dbReference type="Proteomes" id="UP000078407"/>
    </source>
</evidence>
<dbReference type="EC" id="3.2.1.-" evidence="4"/>
<dbReference type="SMART" id="SM00872">
    <property type="entry name" value="Alpha-mann_mid"/>
    <property type="match status" value="1"/>
</dbReference>
<dbReference type="PANTHER" id="PTHR46017">
    <property type="entry name" value="ALPHA-MANNOSIDASE 2C1"/>
    <property type="match status" value="1"/>
</dbReference>
<accession>A0ABX2WEH9</accession>
<organism evidence="4 5">
    <name type="scientific">Buttiauxella ferragutiae ATCC 51602</name>
    <dbReference type="NCBI Taxonomy" id="1354252"/>
    <lineage>
        <taxon>Bacteria</taxon>
        <taxon>Pseudomonadati</taxon>
        <taxon>Pseudomonadota</taxon>
        <taxon>Gammaproteobacteria</taxon>
        <taxon>Enterobacterales</taxon>
        <taxon>Enterobacteriaceae</taxon>
        <taxon>Buttiauxella</taxon>
    </lineage>
</organism>
<dbReference type="SUPFAM" id="SSF88688">
    <property type="entry name" value="Families 57/38 glycoside transferase middle domain"/>
    <property type="match status" value="1"/>
</dbReference>
<dbReference type="PANTHER" id="PTHR46017:SF2">
    <property type="entry name" value="MANNOSYLGLYCERATE HYDROLASE"/>
    <property type="match status" value="1"/>
</dbReference>
<dbReference type="InterPro" id="IPR015341">
    <property type="entry name" value="Glyco_hydro_38_cen"/>
</dbReference>
<keyword evidence="5" id="KW-1185">Reference proteome</keyword>
<dbReference type="Pfam" id="PF01074">
    <property type="entry name" value="Glyco_hydro_38N"/>
    <property type="match status" value="1"/>
</dbReference>
<evidence type="ECO:0000259" key="3">
    <source>
        <dbReference type="SMART" id="SM00872"/>
    </source>
</evidence>
<evidence type="ECO:0000256" key="1">
    <source>
        <dbReference type="ARBA" id="ARBA00022801"/>
    </source>
</evidence>
<dbReference type="GO" id="GO:0004559">
    <property type="term" value="F:alpha-mannosidase activity"/>
    <property type="evidence" value="ECO:0007669"/>
    <property type="project" value="UniProtKB-EC"/>
</dbReference>
<dbReference type="EMBL" id="LXEQ01000001">
    <property type="protein sequence ID" value="OAT33478.1"/>
    <property type="molecule type" value="Genomic_DNA"/>
</dbReference>